<name>A0ABP7RPL7_9BACT</name>
<evidence type="ECO:0000256" key="1">
    <source>
        <dbReference type="SAM" id="MobiDB-lite"/>
    </source>
</evidence>
<reference evidence="3" key="1">
    <citation type="journal article" date="2019" name="Int. J. Syst. Evol. Microbiol.">
        <title>The Global Catalogue of Microorganisms (GCM) 10K type strain sequencing project: providing services to taxonomists for standard genome sequencing and annotation.</title>
        <authorList>
            <consortium name="The Broad Institute Genomics Platform"/>
            <consortium name="The Broad Institute Genome Sequencing Center for Infectious Disease"/>
            <person name="Wu L."/>
            <person name="Ma J."/>
        </authorList>
    </citation>
    <scope>NUCLEOTIDE SEQUENCE [LARGE SCALE GENOMIC DNA]</scope>
    <source>
        <strain evidence="3">JCM 17224</strain>
    </source>
</reference>
<dbReference type="EMBL" id="BAABDJ010000006">
    <property type="protein sequence ID" value="GAA4000370.1"/>
    <property type="molecule type" value="Genomic_DNA"/>
</dbReference>
<feature type="region of interest" description="Disordered" evidence="1">
    <location>
        <begin position="1"/>
        <end position="28"/>
    </location>
</feature>
<keyword evidence="3" id="KW-1185">Reference proteome</keyword>
<organism evidence="2 3">
    <name type="scientific">Hymenobacter fastidiosus</name>
    <dbReference type="NCBI Taxonomy" id="486264"/>
    <lineage>
        <taxon>Bacteria</taxon>
        <taxon>Pseudomonadati</taxon>
        <taxon>Bacteroidota</taxon>
        <taxon>Cytophagia</taxon>
        <taxon>Cytophagales</taxon>
        <taxon>Hymenobacteraceae</taxon>
        <taxon>Hymenobacter</taxon>
    </lineage>
</organism>
<evidence type="ECO:0000313" key="2">
    <source>
        <dbReference type="EMBL" id="GAA4000370.1"/>
    </source>
</evidence>
<proteinExistence type="predicted"/>
<dbReference type="Proteomes" id="UP001500567">
    <property type="component" value="Unassembled WGS sequence"/>
</dbReference>
<feature type="compositionally biased region" description="Basic residues" evidence="1">
    <location>
        <begin position="14"/>
        <end position="25"/>
    </location>
</feature>
<gene>
    <name evidence="2" type="ORF">GCM10022408_09300</name>
</gene>
<evidence type="ECO:0000313" key="3">
    <source>
        <dbReference type="Proteomes" id="UP001500567"/>
    </source>
</evidence>
<comment type="caution">
    <text evidence="2">The sequence shown here is derived from an EMBL/GenBank/DDBJ whole genome shotgun (WGS) entry which is preliminary data.</text>
</comment>
<accession>A0ABP7RPL7</accession>
<sequence>MGNKARAGAGGPQVKRKPGRSHRHPAPLERVKVADGCNHVYKDRQNPNRYYGSDTPIEPGKVEWQELQKVSLKNY</sequence>
<protein>
    <submittedName>
        <fullName evidence="2">Uncharacterized protein</fullName>
    </submittedName>
</protein>